<dbReference type="Proteomes" id="UP001210678">
    <property type="component" value="Unassembled WGS sequence"/>
</dbReference>
<evidence type="ECO:0000313" key="2">
    <source>
        <dbReference type="Proteomes" id="UP001210678"/>
    </source>
</evidence>
<dbReference type="Gene3D" id="2.180.10.10">
    <property type="entry name" value="RHS repeat-associated core"/>
    <property type="match status" value="1"/>
</dbReference>
<accession>A0ABT4YRV8</accession>
<sequence length="339" mass="39106">MTHQRLYDKHHRLTSAVGTLAADIGNLYIHSDRLDSSVHVLDKTGRSAMRLAYSALGRSYRKYDDVMSYYFDLEPLANYEFAQLMPYRYTGKFTDYSTGFVQMDSRWYNGHNGRFVHPDNWNLRNTHLPKAVQHELMQFTGLNTQMLLNDPSQQMAYGYVRGNPLKYVDPYGLYLDPFSNSVPQYDPSKKIDNNSDAWEHYAHGDGTEKELSERAINELKNHPNVKEQIEKLKNATDSGDKRIDLNFEKETGPDWHLGQTKVYYSEAECSGSRCKTTFSGPYNDKIGTPDSFSDPFDLKETSSQHFNTPLSLEVGEPYSYKVESWSVEYNKQKAKPCEK</sequence>
<dbReference type="RefSeq" id="WP_272136477.1">
    <property type="nucleotide sequence ID" value="NZ_JAQLOI010000001.1"/>
</dbReference>
<evidence type="ECO:0008006" key="3">
    <source>
        <dbReference type="Google" id="ProtNLM"/>
    </source>
</evidence>
<organism evidence="1 2">
    <name type="scientific">Vibrio algarum</name>
    <dbReference type="NCBI Taxonomy" id="3020714"/>
    <lineage>
        <taxon>Bacteria</taxon>
        <taxon>Pseudomonadati</taxon>
        <taxon>Pseudomonadota</taxon>
        <taxon>Gammaproteobacteria</taxon>
        <taxon>Vibrionales</taxon>
        <taxon>Vibrionaceae</taxon>
        <taxon>Vibrio</taxon>
    </lineage>
</organism>
<gene>
    <name evidence="1" type="ORF">PGX00_11765</name>
</gene>
<protein>
    <recommendedName>
        <fullName evidence="3">RHS repeat-associated core domain-containing protein</fullName>
    </recommendedName>
</protein>
<evidence type="ECO:0000313" key="1">
    <source>
        <dbReference type="EMBL" id="MDB1124295.1"/>
    </source>
</evidence>
<reference evidence="1 2" key="1">
    <citation type="submission" date="2023-01" db="EMBL/GenBank/DDBJ databases">
        <title>Vibrio sp. KJ40-1 sp.nov, isolated from marine algae.</title>
        <authorList>
            <person name="Butt M."/>
            <person name="Kim J.M.J."/>
            <person name="Jeon C.O.C."/>
        </authorList>
    </citation>
    <scope>NUCLEOTIDE SEQUENCE [LARGE SCALE GENOMIC DNA]</scope>
    <source>
        <strain evidence="1 2">KJ40-1</strain>
    </source>
</reference>
<keyword evidence="2" id="KW-1185">Reference proteome</keyword>
<proteinExistence type="predicted"/>
<comment type="caution">
    <text evidence="1">The sequence shown here is derived from an EMBL/GenBank/DDBJ whole genome shotgun (WGS) entry which is preliminary data.</text>
</comment>
<dbReference type="EMBL" id="JAQLOI010000001">
    <property type="protein sequence ID" value="MDB1124295.1"/>
    <property type="molecule type" value="Genomic_DNA"/>
</dbReference>
<name>A0ABT4YRV8_9VIBR</name>